<keyword evidence="1" id="KW-0812">Transmembrane</keyword>
<feature type="transmembrane region" description="Helical" evidence="1">
    <location>
        <begin position="46"/>
        <end position="68"/>
    </location>
</feature>
<evidence type="ECO:0000313" key="3">
    <source>
        <dbReference type="Proteomes" id="UP000789405"/>
    </source>
</evidence>
<feature type="non-terminal residue" evidence="2">
    <location>
        <position position="1"/>
    </location>
</feature>
<sequence>MPLAILQNKLENSNKRFSDNLNGTQIPKALQGVHISIPHSSSNCRICCLAIFAVPVVLVILWFLPVVILHHAHTYAIL</sequence>
<comment type="caution">
    <text evidence="2">The sequence shown here is derived from an EMBL/GenBank/DDBJ whole genome shotgun (WGS) entry which is preliminary data.</text>
</comment>
<gene>
    <name evidence="2" type="ORF">DERYTH_LOCUS13061</name>
</gene>
<dbReference type="AlphaFoldDB" id="A0A9N9HRC3"/>
<dbReference type="EMBL" id="CAJVPY010008907">
    <property type="protein sequence ID" value="CAG8702231.1"/>
    <property type="molecule type" value="Genomic_DNA"/>
</dbReference>
<accession>A0A9N9HRC3</accession>
<reference evidence="2" key="1">
    <citation type="submission" date="2021-06" db="EMBL/GenBank/DDBJ databases">
        <authorList>
            <person name="Kallberg Y."/>
            <person name="Tangrot J."/>
            <person name="Rosling A."/>
        </authorList>
    </citation>
    <scope>NUCLEOTIDE SEQUENCE</scope>
    <source>
        <strain evidence="2">MA453B</strain>
    </source>
</reference>
<evidence type="ECO:0000256" key="1">
    <source>
        <dbReference type="SAM" id="Phobius"/>
    </source>
</evidence>
<dbReference type="Proteomes" id="UP000789405">
    <property type="component" value="Unassembled WGS sequence"/>
</dbReference>
<proteinExistence type="predicted"/>
<organism evidence="2 3">
    <name type="scientific">Dentiscutata erythropus</name>
    <dbReference type="NCBI Taxonomy" id="1348616"/>
    <lineage>
        <taxon>Eukaryota</taxon>
        <taxon>Fungi</taxon>
        <taxon>Fungi incertae sedis</taxon>
        <taxon>Mucoromycota</taxon>
        <taxon>Glomeromycotina</taxon>
        <taxon>Glomeromycetes</taxon>
        <taxon>Diversisporales</taxon>
        <taxon>Gigasporaceae</taxon>
        <taxon>Dentiscutata</taxon>
    </lineage>
</organism>
<evidence type="ECO:0000313" key="2">
    <source>
        <dbReference type="EMBL" id="CAG8702231.1"/>
    </source>
</evidence>
<protein>
    <submittedName>
        <fullName evidence="2">6529_t:CDS:1</fullName>
    </submittedName>
</protein>
<keyword evidence="1" id="KW-0472">Membrane</keyword>
<name>A0A9N9HRC3_9GLOM</name>
<keyword evidence="3" id="KW-1185">Reference proteome</keyword>
<keyword evidence="1" id="KW-1133">Transmembrane helix</keyword>